<name>A0AAE0GPI8_9CHLO</name>
<dbReference type="EMBL" id="LGRX02003698">
    <property type="protein sequence ID" value="KAK3281802.1"/>
    <property type="molecule type" value="Genomic_DNA"/>
</dbReference>
<feature type="region of interest" description="Disordered" evidence="1">
    <location>
        <begin position="23"/>
        <end position="83"/>
    </location>
</feature>
<dbReference type="Proteomes" id="UP001190700">
    <property type="component" value="Unassembled WGS sequence"/>
</dbReference>
<evidence type="ECO:0000313" key="3">
    <source>
        <dbReference type="Proteomes" id="UP001190700"/>
    </source>
</evidence>
<evidence type="ECO:0000256" key="1">
    <source>
        <dbReference type="SAM" id="MobiDB-lite"/>
    </source>
</evidence>
<accession>A0AAE0GPI8</accession>
<comment type="caution">
    <text evidence="2">The sequence shown here is derived from an EMBL/GenBank/DDBJ whole genome shotgun (WGS) entry which is preliminary data.</text>
</comment>
<organism evidence="2 3">
    <name type="scientific">Cymbomonas tetramitiformis</name>
    <dbReference type="NCBI Taxonomy" id="36881"/>
    <lineage>
        <taxon>Eukaryota</taxon>
        <taxon>Viridiplantae</taxon>
        <taxon>Chlorophyta</taxon>
        <taxon>Pyramimonadophyceae</taxon>
        <taxon>Pyramimonadales</taxon>
        <taxon>Pyramimonadaceae</taxon>
        <taxon>Cymbomonas</taxon>
    </lineage>
</organism>
<reference evidence="2 3" key="1">
    <citation type="journal article" date="2015" name="Genome Biol. Evol.">
        <title>Comparative Genomics of a Bacterivorous Green Alga Reveals Evolutionary Causalities and Consequences of Phago-Mixotrophic Mode of Nutrition.</title>
        <authorList>
            <person name="Burns J.A."/>
            <person name="Paasch A."/>
            <person name="Narechania A."/>
            <person name="Kim E."/>
        </authorList>
    </citation>
    <scope>NUCLEOTIDE SEQUENCE [LARGE SCALE GENOMIC DNA]</scope>
    <source>
        <strain evidence="2 3">PLY_AMNH</strain>
    </source>
</reference>
<keyword evidence="3" id="KW-1185">Reference proteome</keyword>
<feature type="compositionally biased region" description="Basic and acidic residues" evidence="1">
    <location>
        <begin position="61"/>
        <end position="71"/>
    </location>
</feature>
<dbReference type="AlphaFoldDB" id="A0AAE0GPI8"/>
<gene>
    <name evidence="2" type="ORF">CYMTET_10430</name>
</gene>
<proteinExistence type="predicted"/>
<evidence type="ECO:0000313" key="2">
    <source>
        <dbReference type="EMBL" id="KAK3281802.1"/>
    </source>
</evidence>
<protein>
    <submittedName>
        <fullName evidence="2">Uncharacterized protein</fullName>
    </submittedName>
</protein>
<sequence>MKMDSKAKTDELDTLLMEFLDKTKEPPPNLLETGNSMAPSEVFPLSPEPLAKVKPRINRRSSREPDSRAEESLGGDTQWVPCK</sequence>